<keyword evidence="2" id="KW-0732">Signal</keyword>
<evidence type="ECO:0000256" key="2">
    <source>
        <dbReference type="SAM" id="SignalP"/>
    </source>
</evidence>
<sequence>MSHPASQAILLVSLVLLPLAIYAVEINSKPDSAAASNATYSNLTSEDLSSLPLSERTVAGALRLCQEKSPGEFCAWLRVDPDTELVSGGACFNEAKHSCNKIGYTGSKNNRRAYRYLTCGGCDSCASEKATSNCDTPDSNCTLLCYCSCGQRLLSGGSSSDSSASYNTTIGDNWHFAYPCTGVCDKNYNCPGYEDENALMCDHLYSTDIKWSWDAFVKMFERPQIKILTAFLVLCLPVMVLLMLNKKYRWLPWMLKHPPPPRSSADSALLAQQQSANT</sequence>
<reference evidence="3 4" key="1">
    <citation type="submission" date="2017-06" db="EMBL/GenBank/DDBJ databases">
        <title>A platform for efficient transgenesis in Macrostomum lignano, a flatworm model organism for stem cell research.</title>
        <authorList>
            <person name="Berezikov E."/>
        </authorList>
    </citation>
    <scope>NUCLEOTIDE SEQUENCE [LARGE SCALE GENOMIC DNA]</scope>
    <source>
        <strain evidence="3">DV1</strain>
        <tissue evidence="3">Whole organism</tissue>
    </source>
</reference>
<dbReference type="Proteomes" id="UP000215902">
    <property type="component" value="Unassembled WGS sequence"/>
</dbReference>
<accession>A0A267FKY4</accession>
<dbReference type="EMBL" id="NIVC01000946">
    <property type="protein sequence ID" value="PAA74465.1"/>
    <property type="molecule type" value="Genomic_DNA"/>
</dbReference>
<gene>
    <name evidence="3" type="ORF">BOX15_Mlig033761g3</name>
</gene>
<organism evidence="3 4">
    <name type="scientific">Macrostomum lignano</name>
    <dbReference type="NCBI Taxonomy" id="282301"/>
    <lineage>
        <taxon>Eukaryota</taxon>
        <taxon>Metazoa</taxon>
        <taxon>Spiralia</taxon>
        <taxon>Lophotrochozoa</taxon>
        <taxon>Platyhelminthes</taxon>
        <taxon>Rhabditophora</taxon>
        <taxon>Macrostomorpha</taxon>
        <taxon>Macrostomida</taxon>
        <taxon>Macrostomidae</taxon>
        <taxon>Macrostomum</taxon>
    </lineage>
</organism>
<keyword evidence="1" id="KW-0472">Membrane</keyword>
<feature type="transmembrane region" description="Helical" evidence="1">
    <location>
        <begin position="227"/>
        <end position="244"/>
    </location>
</feature>
<dbReference type="AlphaFoldDB" id="A0A267FKY4"/>
<protein>
    <submittedName>
        <fullName evidence="3">Uncharacterized protein</fullName>
    </submittedName>
</protein>
<feature type="chain" id="PRO_5012808761" evidence="2">
    <location>
        <begin position="24"/>
        <end position="278"/>
    </location>
</feature>
<feature type="signal peptide" evidence="2">
    <location>
        <begin position="1"/>
        <end position="23"/>
    </location>
</feature>
<keyword evidence="1" id="KW-1133">Transmembrane helix</keyword>
<evidence type="ECO:0000313" key="4">
    <source>
        <dbReference type="Proteomes" id="UP000215902"/>
    </source>
</evidence>
<keyword evidence="1" id="KW-0812">Transmembrane</keyword>
<keyword evidence="4" id="KW-1185">Reference proteome</keyword>
<name>A0A267FKY4_9PLAT</name>
<proteinExistence type="predicted"/>
<evidence type="ECO:0000313" key="3">
    <source>
        <dbReference type="EMBL" id="PAA74465.1"/>
    </source>
</evidence>
<evidence type="ECO:0000256" key="1">
    <source>
        <dbReference type="SAM" id="Phobius"/>
    </source>
</evidence>
<comment type="caution">
    <text evidence="3">The sequence shown here is derived from an EMBL/GenBank/DDBJ whole genome shotgun (WGS) entry which is preliminary data.</text>
</comment>